<keyword evidence="6" id="KW-0067">ATP-binding</keyword>
<feature type="coiled-coil region" evidence="7">
    <location>
        <begin position="36"/>
        <end position="70"/>
    </location>
</feature>
<evidence type="ECO:0000256" key="6">
    <source>
        <dbReference type="ARBA" id="ARBA00022840"/>
    </source>
</evidence>
<dbReference type="AlphaFoldDB" id="A0A8S1S972"/>
<feature type="region of interest" description="Disordered" evidence="8">
    <location>
        <begin position="353"/>
        <end position="391"/>
    </location>
</feature>
<dbReference type="InterPro" id="IPR000719">
    <property type="entry name" value="Prot_kinase_dom"/>
</dbReference>
<evidence type="ECO:0000256" key="7">
    <source>
        <dbReference type="SAM" id="Coils"/>
    </source>
</evidence>
<dbReference type="GO" id="GO:0005737">
    <property type="term" value="C:cytoplasm"/>
    <property type="evidence" value="ECO:0007669"/>
    <property type="project" value="TreeGrafter"/>
</dbReference>
<dbReference type="FunFam" id="3.30.200.20:FF:000042">
    <property type="entry name" value="Aurora kinase A"/>
    <property type="match status" value="1"/>
</dbReference>
<reference evidence="10" key="1">
    <citation type="submission" date="2021-01" db="EMBL/GenBank/DDBJ databases">
        <authorList>
            <consortium name="Genoscope - CEA"/>
            <person name="William W."/>
        </authorList>
    </citation>
    <scope>NUCLEOTIDE SEQUENCE</scope>
</reference>
<evidence type="ECO:0000256" key="3">
    <source>
        <dbReference type="ARBA" id="ARBA00022679"/>
    </source>
</evidence>
<comment type="caution">
    <text evidence="10">The sequence shown here is derived from an EMBL/GenBank/DDBJ whole genome shotgun (WGS) entry which is preliminary data.</text>
</comment>
<dbReference type="GO" id="GO:0004674">
    <property type="term" value="F:protein serine/threonine kinase activity"/>
    <property type="evidence" value="ECO:0007669"/>
    <property type="project" value="UniProtKB-KW"/>
</dbReference>
<dbReference type="GO" id="GO:0035556">
    <property type="term" value="P:intracellular signal transduction"/>
    <property type="evidence" value="ECO:0007669"/>
    <property type="project" value="TreeGrafter"/>
</dbReference>
<evidence type="ECO:0000256" key="8">
    <source>
        <dbReference type="SAM" id="MobiDB-lite"/>
    </source>
</evidence>
<proteinExistence type="predicted"/>
<feature type="compositionally biased region" description="Basic and acidic residues" evidence="8">
    <location>
        <begin position="362"/>
        <end position="371"/>
    </location>
</feature>
<feature type="compositionally biased region" description="Low complexity" evidence="8">
    <location>
        <begin position="416"/>
        <end position="439"/>
    </location>
</feature>
<keyword evidence="2" id="KW-0723">Serine/threonine-protein kinase</keyword>
<dbReference type="Proteomes" id="UP000689195">
    <property type="component" value="Unassembled WGS sequence"/>
</dbReference>
<evidence type="ECO:0000313" key="11">
    <source>
        <dbReference type="Proteomes" id="UP000689195"/>
    </source>
</evidence>
<evidence type="ECO:0000313" key="10">
    <source>
        <dbReference type="EMBL" id="CAD8136806.1"/>
    </source>
</evidence>
<dbReference type="Pfam" id="PF00069">
    <property type="entry name" value="Pkinase"/>
    <property type="match status" value="1"/>
</dbReference>
<evidence type="ECO:0000256" key="2">
    <source>
        <dbReference type="ARBA" id="ARBA00022527"/>
    </source>
</evidence>
<keyword evidence="4" id="KW-0547">Nucleotide-binding</keyword>
<accession>A0A8S1S972</accession>
<gene>
    <name evidence="10" type="ORF">PPENT_87.1.T0050355</name>
</gene>
<comment type="subunit">
    <text evidence="1">Monomer.</text>
</comment>
<feature type="region of interest" description="Disordered" evidence="8">
    <location>
        <begin position="410"/>
        <end position="439"/>
    </location>
</feature>
<keyword evidence="5" id="KW-0418">Kinase</keyword>
<evidence type="ECO:0000256" key="1">
    <source>
        <dbReference type="ARBA" id="ARBA00011245"/>
    </source>
</evidence>
<dbReference type="PANTHER" id="PTHR24346">
    <property type="entry name" value="MAP/MICROTUBULE AFFINITY-REGULATING KINASE"/>
    <property type="match status" value="1"/>
</dbReference>
<protein>
    <recommendedName>
        <fullName evidence="9">Protein kinase domain-containing protein</fullName>
    </recommendedName>
</protein>
<dbReference type="EMBL" id="CAJJDO010000005">
    <property type="protein sequence ID" value="CAD8136806.1"/>
    <property type="molecule type" value="Genomic_DNA"/>
</dbReference>
<dbReference type="GO" id="GO:0005524">
    <property type="term" value="F:ATP binding"/>
    <property type="evidence" value="ECO:0007669"/>
    <property type="project" value="UniProtKB-KW"/>
</dbReference>
<feature type="domain" description="Protein kinase" evidence="9">
    <location>
        <begin position="8"/>
        <end position="267"/>
    </location>
</feature>
<evidence type="ECO:0000259" key="9">
    <source>
        <dbReference type="PROSITE" id="PS50011"/>
    </source>
</evidence>
<sequence>MSFQIQHYIIDQLLGNGKYGKIVTAKHQLVNEKVLIKILEKKNLKLNRDLQNLENEIQILRQVKHQNVIQLYEILESTYNIYMIFEFGEGDDLKHKLNQQAQSLIYLQQIAKGVSYLHENNIVHCRLRLENIVLQNGKPKIIDFSQAIKIDQQANKDYSTIKLSYQSPEMLNSLYYEFDGQKYDMWCLGLILYQMLQGQLPFDNITNNNDLKNKIKKSQFQINFPISQQVCSLLETMLNVDPNKRITLNELMNFLESQNLIFENEYLKVPEDIPIHLIIKELEDNQIETVNLFQQLEQNKHCTQTTCYYLIKNKLMKKAKLNKIKENLINFENNKFNFMKKLRNSLQFTTTKSRIYQNGNRVHTENNHNRSDSISQHSYKQRSLSKTNNNKTPFMKQIQQASKLSQTQNSFFPSYNSVSQNQNNLNKSNNNNKSNSINNNQNFQQLGIISDGYQIYQDKLQQRLKNLLYSNNNYIIQVTNTKRRSVSQKN</sequence>
<evidence type="ECO:0000256" key="4">
    <source>
        <dbReference type="ARBA" id="ARBA00022741"/>
    </source>
</evidence>
<keyword evidence="11" id="KW-1185">Reference proteome</keyword>
<organism evidence="10 11">
    <name type="scientific">Paramecium pentaurelia</name>
    <dbReference type="NCBI Taxonomy" id="43138"/>
    <lineage>
        <taxon>Eukaryota</taxon>
        <taxon>Sar</taxon>
        <taxon>Alveolata</taxon>
        <taxon>Ciliophora</taxon>
        <taxon>Intramacronucleata</taxon>
        <taxon>Oligohymenophorea</taxon>
        <taxon>Peniculida</taxon>
        <taxon>Parameciidae</taxon>
        <taxon>Paramecium</taxon>
    </lineage>
</organism>
<evidence type="ECO:0000256" key="5">
    <source>
        <dbReference type="ARBA" id="ARBA00022777"/>
    </source>
</evidence>
<dbReference type="PROSITE" id="PS50011">
    <property type="entry name" value="PROTEIN_KINASE_DOM"/>
    <property type="match status" value="1"/>
</dbReference>
<feature type="compositionally biased region" description="Polar residues" evidence="8">
    <location>
        <begin position="372"/>
        <end position="391"/>
    </location>
</feature>
<keyword evidence="7" id="KW-0175">Coiled coil</keyword>
<keyword evidence="3" id="KW-0808">Transferase</keyword>
<dbReference type="OrthoDB" id="346907at2759"/>
<dbReference type="PANTHER" id="PTHR24346:SF82">
    <property type="entry name" value="KP78A-RELATED"/>
    <property type="match status" value="1"/>
</dbReference>
<name>A0A8S1S972_9CILI</name>
<dbReference type="FunFam" id="1.10.510.10:FF:000571">
    <property type="entry name" value="Maternal embryonic leucine zipper kinase"/>
    <property type="match status" value="1"/>
</dbReference>